<organism evidence="1 2">
    <name type="scientific">Catharanthus roseus</name>
    <name type="common">Madagascar periwinkle</name>
    <name type="synonym">Vinca rosea</name>
    <dbReference type="NCBI Taxonomy" id="4058"/>
    <lineage>
        <taxon>Eukaryota</taxon>
        <taxon>Viridiplantae</taxon>
        <taxon>Streptophyta</taxon>
        <taxon>Embryophyta</taxon>
        <taxon>Tracheophyta</taxon>
        <taxon>Spermatophyta</taxon>
        <taxon>Magnoliopsida</taxon>
        <taxon>eudicotyledons</taxon>
        <taxon>Gunneridae</taxon>
        <taxon>Pentapetalae</taxon>
        <taxon>asterids</taxon>
        <taxon>lamiids</taxon>
        <taxon>Gentianales</taxon>
        <taxon>Apocynaceae</taxon>
        <taxon>Rauvolfioideae</taxon>
        <taxon>Vinceae</taxon>
        <taxon>Catharanthinae</taxon>
        <taxon>Catharanthus</taxon>
    </lineage>
</organism>
<reference evidence="2" key="1">
    <citation type="journal article" date="2023" name="Nat. Plants">
        <title>Single-cell RNA sequencing provides a high-resolution roadmap for understanding the multicellular compartmentation of specialized metabolism.</title>
        <authorList>
            <person name="Sun S."/>
            <person name="Shen X."/>
            <person name="Li Y."/>
            <person name="Li Y."/>
            <person name="Wang S."/>
            <person name="Li R."/>
            <person name="Zhang H."/>
            <person name="Shen G."/>
            <person name="Guo B."/>
            <person name="Wei J."/>
            <person name="Xu J."/>
            <person name="St-Pierre B."/>
            <person name="Chen S."/>
            <person name="Sun C."/>
        </authorList>
    </citation>
    <scope>NUCLEOTIDE SEQUENCE [LARGE SCALE GENOMIC DNA]</scope>
</reference>
<evidence type="ECO:0000313" key="2">
    <source>
        <dbReference type="Proteomes" id="UP001060085"/>
    </source>
</evidence>
<name>A0ACB9ZS21_CATRO</name>
<proteinExistence type="predicted"/>
<protein>
    <submittedName>
        <fullName evidence="1">Uncharacterized protein</fullName>
    </submittedName>
</protein>
<keyword evidence="2" id="KW-1185">Reference proteome</keyword>
<comment type="caution">
    <text evidence="1">The sequence shown here is derived from an EMBL/GenBank/DDBJ whole genome shotgun (WGS) entry which is preliminary data.</text>
</comment>
<sequence>MPTNHELMLELNEGLKMGHTNGFGAAESAPLRAQSQHANVGSRPFLGGYEEHIAAINHQEVQNFRSMGFDPSQMPPLEPPPEWWMPDCEVGKMSSHDGHNGEDEGLRPFASSMEALTSAAPINLPPEPANYNDISIQQGLLFSDSLKTVKHLSGFIGQFNLDMHIAKIFVDLKNLRRQLYSAAEYFELSYTNDEQKQIVVNTLKDYAIKALVNTVDHLGSVSYKVGDLLDEKVDEVSGTELRVSCIEQQSHSPRANGRLQLLHHFDSVGESVEAVNDTKSKYSGGSLVDKDDWHEFRRAVQVTTRETPLPTISKGNSSSPSPQLSDQPGNFSSAGSISRKELVMDKYADDADKRTVSPYRFPLLRTGSISSRPTTPNTSRTTTPKKSRKTTPNPSRPTTPNPSRPTTPNPSIGRQYLLEHRKSVSMRLPAERDIPKEIETQSKSKRLLKALLSRKKSKKDDTLYTYLDEY</sequence>
<gene>
    <name evidence="1" type="ORF">M9H77_35606</name>
</gene>
<accession>A0ACB9ZS21</accession>
<evidence type="ECO:0000313" key="1">
    <source>
        <dbReference type="EMBL" id="KAI5649601.1"/>
    </source>
</evidence>
<dbReference type="Proteomes" id="UP001060085">
    <property type="component" value="Linkage Group LG08"/>
</dbReference>
<dbReference type="EMBL" id="CM044708">
    <property type="protein sequence ID" value="KAI5649601.1"/>
    <property type="molecule type" value="Genomic_DNA"/>
</dbReference>